<dbReference type="Proteomes" id="UP000006258">
    <property type="component" value="Unassembled WGS sequence"/>
</dbReference>
<organism evidence="2 3">
    <name type="scientific">Sphingobacterium spiritivorum ATCC 33861</name>
    <dbReference type="NCBI Taxonomy" id="525373"/>
    <lineage>
        <taxon>Bacteria</taxon>
        <taxon>Pseudomonadati</taxon>
        <taxon>Bacteroidota</taxon>
        <taxon>Sphingobacteriia</taxon>
        <taxon>Sphingobacteriales</taxon>
        <taxon>Sphingobacteriaceae</taxon>
        <taxon>Sphingobacterium</taxon>
    </lineage>
</organism>
<evidence type="ECO:0000256" key="1">
    <source>
        <dbReference type="SAM" id="Phobius"/>
    </source>
</evidence>
<feature type="transmembrane region" description="Helical" evidence="1">
    <location>
        <begin position="37"/>
        <end position="58"/>
    </location>
</feature>
<dbReference type="STRING" id="525373.HMPREF0766_11898"/>
<keyword evidence="1" id="KW-0472">Membrane</keyword>
<dbReference type="AlphaFoldDB" id="D7VLM8"/>
<evidence type="ECO:0000313" key="2">
    <source>
        <dbReference type="EMBL" id="EFK58501.1"/>
    </source>
</evidence>
<evidence type="ECO:0000313" key="3">
    <source>
        <dbReference type="Proteomes" id="UP000006258"/>
    </source>
</evidence>
<comment type="caution">
    <text evidence="2">The sequence shown here is derived from an EMBL/GenBank/DDBJ whole genome shotgun (WGS) entry which is preliminary data.</text>
</comment>
<reference evidence="2" key="1">
    <citation type="submission" date="2010-07" db="EMBL/GenBank/DDBJ databases">
        <authorList>
            <person name="Muzny D."/>
            <person name="Qin X."/>
            <person name="Buhay C."/>
            <person name="Dugan-Rocha S."/>
            <person name="Ding Y."/>
            <person name="Chen G."/>
            <person name="Hawes A."/>
            <person name="Holder M."/>
            <person name="Jhangiani S."/>
            <person name="Johnson A."/>
            <person name="Khan Z."/>
            <person name="Li Z."/>
            <person name="Liu W."/>
            <person name="Liu X."/>
            <person name="Perez L."/>
            <person name="Shen H."/>
            <person name="Wang Q."/>
            <person name="Watt J."/>
            <person name="Xi L."/>
            <person name="Xin Y."/>
            <person name="Zhou J."/>
            <person name="Deng J."/>
            <person name="Jiang H."/>
            <person name="Liu Y."/>
            <person name="Qu J."/>
            <person name="Song X.-Z."/>
            <person name="Zhang L."/>
            <person name="Villasana D."/>
            <person name="Johnson A."/>
            <person name="Liu J."/>
            <person name="Liyanage D."/>
            <person name="Lorensuhewa L."/>
            <person name="Robinson T."/>
            <person name="Song A."/>
            <person name="Song B.-B."/>
            <person name="Dinh H."/>
            <person name="Thornton R."/>
            <person name="Coyle M."/>
            <person name="Francisco L."/>
            <person name="Jackson L."/>
            <person name="Javaid M."/>
            <person name="Korchina V."/>
            <person name="Kovar C."/>
            <person name="Mata R."/>
            <person name="Mathew T."/>
            <person name="Ngo R."/>
            <person name="Nguyen L."/>
            <person name="Nguyen N."/>
            <person name="Okwuonu G."/>
            <person name="Ongeri F."/>
            <person name="Pham C."/>
            <person name="Simmons D."/>
            <person name="Wilczek-Boney K."/>
            <person name="Hale W."/>
            <person name="Jakkamsetti A."/>
            <person name="Pham P."/>
            <person name="Ruth R."/>
            <person name="San Lucas F."/>
            <person name="Warren J."/>
            <person name="Zhang J."/>
            <person name="Zhao Z."/>
            <person name="Zhou C."/>
            <person name="Zhu D."/>
            <person name="Lee S."/>
            <person name="Bess C."/>
            <person name="Blankenburg K."/>
            <person name="Forbes L."/>
            <person name="Fu Q."/>
            <person name="Gubbala S."/>
            <person name="Hirani K."/>
            <person name="Jayaseelan J.C."/>
            <person name="Lara F."/>
            <person name="Munidasa M."/>
            <person name="Palculict T."/>
            <person name="Patil S."/>
            <person name="Pu L.-L."/>
            <person name="Saada N."/>
            <person name="Tang L."/>
            <person name="Weissenberger G."/>
            <person name="Zhu Y."/>
            <person name="Hemphill L."/>
            <person name="Shang Y."/>
            <person name="Youmans B."/>
            <person name="Ayvaz T."/>
            <person name="Ross M."/>
            <person name="Santibanez J."/>
            <person name="Aqrawi P."/>
            <person name="Gross S."/>
            <person name="Joshi V."/>
            <person name="Fowler G."/>
            <person name="Nazareth L."/>
            <person name="Reid J."/>
            <person name="Worley K."/>
            <person name="Petrosino J."/>
            <person name="Highlander S."/>
            <person name="Gibbs R."/>
        </authorList>
    </citation>
    <scope>NUCLEOTIDE SEQUENCE [LARGE SCALE GENOMIC DNA]</scope>
    <source>
        <strain evidence="2">ATCC 33861</strain>
    </source>
</reference>
<feature type="transmembrane region" description="Helical" evidence="1">
    <location>
        <begin position="12"/>
        <end position="31"/>
    </location>
</feature>
<sequence length="85" mass="10341">MIRHIRRLYFTNQFFYSLLGMALLFTVSFFVKGMFLVSGIVFWLLLICWVWDLMFLHFGKNRVEIERHYPENYPTEMTIILSLLL</sequence>
<keyword evidence="3" id="KW-1185">Reference proteome</keyword>
<dbReference type="EMBL" id="ACHA02000006">
    <property type="protein sequence ID" value="EFK58501.1"/>
    <property type="molecule type" value="Genomic_DNA"/>
</dbReference>
<keyword evidence="1" id="KW-1133">Transmembrane helix</keyword>
<keyword evidence="1" id="KW-0812">Transmembrane</keyword>
<proteinExistence type="predicted"/>
<gene>
    <name evidence="2" type="ORF">HMPREF0766_11898</name>
</gene>
<protein>
    <submittedName>
        <fullName evidence="2">Uncharacterized protein</fullName>
    </submittedName>
</protein>
<dbReference type="HOGENOM" id="CLU_2511009_0_0_10"/>
<name>D7VLM8_SPHSI</name>
<accession>D7VLM8</accession>